<reference evidence="1 2" key="1">
    <citation type="journal article" date="2016" name="Genome Announc.">
        <title>First Complete Genome Sequence of a Subdivision 6 Acidobacterium Strain.</title>
        <authorList>
            <person name="Huang S."/>
            <person name="Vieira S."/>
            <person name="Bunk B."/>
            <person name="Riedel T."/>
            <person name="Sproer C."/>
            <person name="Overmann J."/>
        </authorList>
    </citation>
    <scope>NUCLEOTIDE SEQUENCE [LARGE SCALE GENOMIC DNA]</scope>
    <source>
        <strain evidence="2">DSM 100886 HEG_-6_39</strain>
    </source>
</reference>
<accession>A0A143PP08</accession>
<dbReference type="AlphaFoldDB" id="A0A143PP08"/>
<dbReference type="EMBL" id="CP015136">
    <property type="protein sequence ID" value="AMY09544.1"/>
    <property type="molecule type" value="Genomic_DNA"/>
</dbReference>
<protein>
    <recommendedName>
        <fullName evidence="3">SmpA / OmlA family protein</fullName>
    </recommendedName>
</protein>
<evidence type="ECO:0000313" key="2">
    <source>
        <dbReference type="Proteomes" id="UP000076079"/>
    </source>
</evidence>
<organism evidence="1 2">
    <name type="scientific">Luteitalea pratensis</name>
    <dbReference type="NCBI Taxonomy" id="1855912"/>
    <lineage>
        <taxon>Bacteria</taxon>
        <taxon>Pseudomonadati</taxon>
        <taxon>Acidobacteriota</taxon>
        <taxon>Vicinamibacteria</taxon>
        <taxon>Vicinamibacterales</taxon>
        <taxon>Vicinamibacteraceae</taxon>
        <taxon>Luteitalea</taxon>
    </lineage>
</organism>
<keyword evidence="2" id="KW-1185">Reference proteome</keyword>
<reference evidence="2" key="2">
    <citation type="submission" date="2016-04" db="EMBL/GenBank/DDBJ databases">
        <title>First Complete Genome Sequence of a Subdivision 6 Acidobacterium.</title>
        <authorList>
            <person name="Huang S."/>
            <person name="Vieira S."/>
            <person name="Bunk B."/>
            <person name="Riedel T."/>
            <person name="Sproeer C."/>
            <person name="Overmann J."/>
        </authorList>
    </citation>
    <scope>NUCLEOTIDE SEQUENCE [LARGE SCALE GENOMIC DNA]</scope>
    <source>
        <strain evidence="2">DSM 100886 HEG_-6_39</strain>
    </source>
</reference>
<evidence type="ECO:0008006" key="3">
    <source>
        <dbReference type="Google" id="ProtNLM"/>
    </source>
</evidence>
<proteinExistence type="predicted"/>
<name>A0A143PP08_LUTPR</name>
<dbReference type="KEGG" id="abac:LuPra_02763"/>
<gene>
    <name evidence="1" type="ORF">LuPra_02763</name>
</gene>
<dbReference type="RefSeq" id="WP_157899163.1">
    <property type="nucleotide sequence ID" value="NZ_CP015136.1"/>
</dbReference>
<dbReference type="Proteomes" id="UP000076079">
    <property type="component" value="Chromosome"/>
</dbReference>
<sequence>MHEARARAGNPVKGLEQVLKWRCTPGVATLVAVVCVGAGCSERLVRNYSCEQLRQIHVGDAPEEVLVHLGQPTAKQEDYFDNPDGSVRKGKAWYYHVTNDAVFVAYRDSLRVDFVDSKVRAVVAHRRVAPNVFGSQGAASLLRVSAAPKGGGELRREGELFTVVFPCRKAS</sequence>
<evidence type="ECO:0000313" key="1">
    <source>
        <dbReference type="EMBL" id="AMY09544.1"/>
    </source>
</evidence>